<dbReference type="PANTHER" id="PTHR16897:SF2">
    <property type="entry name" value="OS03G0226600 PROTEIN"/>
    <property type="match status" value="1"/>
</dbReference>
<feature type="domain" description="Fibronectin type-III" evidence="2">
    <location>
        <begin position="6274"/>
        <end position="6380"/>
    </location>
</feature>
<evidence type="ECO:0000313" key="3">
    <source>
        <dbReference type="EMBL" id="EKC29107.1"/>
    </source>
</evidence>
<dbReference type="HOGENOM" id="CLU_222962_0_0_1"/>
<evidence type="ECO:0000256" key="1">
    <source>
        <dbReference type="SAM" id="MobiDB-lite"/>
    </source>
</evidence>
<reference evidence="3" key="1">
    <citation type="journal article" date="2012" name="Nature">
        <title>The oyster genome reveals stress adaptation and complexity of shell formation.</title>
        <authorList>
            <person name="Zhang G."/>
            <person name="Fang X."/>
            <person name="Guo X."/>
            <person name="Li L."/>
            <person name="Luo R."/>
            <person name="Xu F."/>
            <person name="Yang P."/>
            <person name="Zhang L."/>
            <person name="Wang X."/>
            <person name="Qi H."/>
            <person name="Xiong Z."/>
            <person name="Que H."/>
            <person name="Xie Y."/>
            <person name="Holland P.W."/>
            <person name="Paps J."/>
            <person name="Zhu Y."/>
            <person name="Wu F."/>
            <person name="Chen Y."/>
            <person name="Wang J."/>
            <person name="Peng C."/>
            <person name="Meng J."/>
            <person name="Yang L."/>
            <person name="Liu J."/>
            <person name="Wen B."/>
            <person name="Zhang N."/>
            <person name="Huang Z."/>
            <person name="Zhu Q."/>
            <person name="Feng Y."/>
            <person name="Mount A."/>
            <person name="Hedgecock D."/>
            <person name="Xu Z."/>
            <person name="Liu Y."/>
            <person name="Domazet-Loso T."/>
            <person name="Du Y."/>
            <person name="Sun X."/>
            <person name="Zhang S."/>
            <person name="Liu B."/>
            <person name="Cheng P."/>
            <person name="Jiang X."/>
            <person name="Li J."/>
            <person name="Fan D."/>
            <person name="Wang W."/>
            <person name="Fu W."/>
            <person name="Wang T."/>
            <person name="Wang B."/>
            <person name="Zhang J."/>
            <person name="Peng Z."/>
            <person name="Li Y."/>
            <person name="Li N."/>
            <person name="Wang J."/>
            <person name="Chen M."/>
            <person name="He Y."/>
            <person name="Tan F."/>
            <person name="Song X."/>
            <person name="Zheng Q."/>
            <person name="Huang R."/>
            <person name="Yang H."/>
            <person name="Du X."/>
            <person name="Chen L."/>
            <person name="Yang M."/>
            <person name="Gaffney P.M."/>
            <person name="Wang S."/>
            <person name="Luo L."/>
            <person name="She Z."/>
            <person name="Ming Y."/>
            <person name="Huang W."/>
            <person name="Zhang S."/>
            <person name="Huang B."/>
            <person name="Zhang Y."/>
            <person name="Qu T."/>
            <person name="Ni P."/>
            <person name="Miao G."/>
            <person name="Wang J."/>
            <person name="Wang Q."/>
            <person name="Steinberg C.E."/>
            <person name="Wang H."/>
            <person name="Li N."/>
            <person name="Qian L."/>
            <person name="Zhang G."/>
            <person name="Li Y."/>
            <person name="Yang H."/>
            <person name="Liu X."/>
            <person name="Wang J."/>
            <person name="Yin Y."/>
            <person name="Wang J."/>
        </authorList>
    </citation>
    <scope>NUCLEOTIDE SEQUENCE [LARGE SCALE GENOMIC DNA]</scope>
    <source>
        <strain evidence="3">05x7-T-G4-1.051#20</strain>
    </source>
</reference>
<gene>
    <name evidence="3" type="ORF">CGI_10019745</name>
</gene>
<dbReference type="Gene3D" id="2.60.40.10">
    <property type="entry name" value="Immunoglobulins"/>
    <property type="match status" value="1"/>
</dbReference>
<dbReference type="EMBL" id="JH816104">
    <property type="protein sequence ID" value="EKC29107.1"/>
    <property type="molecule type" value="Genomic_DNA"/>
</dbReference>
<dbReference type="InParanoid" id="K1PY19"/>
<protein>
    <recommendedName>
        <fullName evidence="2">Fibronectin type-III domain-containing protein</fullName>
    </recommendedName>
</protein>
<dbReference type="PROSITE" id="PS50853">
    <property type="entry name" value="FN3"/>
    <property type="match status" value="2"/>
</dbReference>
<dbReference type="InterPro" id="IPR003961">
    <property type="entry name" value="FN3_dom"/>
</dbReference>
<sequence>MKFSACFESAGDCRLSFPIMTDVKVPFLPCFTFSDFLTRKGLPGSTTDLQTLVAEQLMEELGVGGFFSASSCDRANYTAALASGFEIGKYTVLKYSGCTENITPYLPTLPSNTNCRISSSCTGISCCTDVSTIGRTLQYSIDIDACTHTLTLAIEDFRFKISLIDFKFGVEQKFTIDQVFSLEYKITDLSGLRQFLVDAKLSVCFNDPTPCVIQGTLLSNYLVTKPSCAWYTGFWKSDFSLSTYISTNNLPSLGQLSSSHVSKLLEILGISKYMKQPACEKDSGIYEDAYQGWKSACLKDSGVSKPVIDSNLATCILQDICTGVQCCVSVPRFGLSVETFVQVSACDHQLRVGIENLQFNRSLFGYKFGEKEQFDLYGFVVIDFIITDLKFEGNDGHYLVNLNVSVCYESGQPCAVVIPVFENTALPKETCNRDQDFLDSSFSLASWKTNLGLSGPTLEVHYIRQLLHDLGVATYLKDSSSKCDWSQPPYSTADANGWTDNCGTPTAGLASLGAKTKCAISDTCTNVHCCLQSDTIQETLDAYIDVDICNGKIEVGIEKFHWSDRLLSYEYGTVKHVSMLGLVNLDYSLLDLESENVFVVNMNLSVCYESAGPCEISIPVFDQHKLNKPACNWTRGFAVNDFSKETWLASRGYAANSTLPSYVISELLHDLDIIQYLGESSCNRKSIPFHPNRNGWNTGCDQPVSLAPIGSDTTCHLYSFCTGVRCCSDLPQLQRSFNTWLILDHCNFKLSVGIERFSINISLHDVKFGRKEVVNLNGVVRLQYEIDDLVSERKFSVNLNLQICFESNKPCDIDIQVFTNTKLPKKPCDWTTDFVNEAFSFASWKSSRGITSSGLTTNQQNELMEDLGLSQFVNKDLQKCSSSNAPYAGAVNNWKNECPLTLKSALPSLSAQPITCHVDSSCGGLHCCINVASLSTTFATKLEVDPCNYKMTVGIEKLVFSKDLFTYEWGKEEQMWMFGVVRMKFRAVDLYTEGFFLMDLKLEVCLEASQVSSCGLSVDILQNFYLPKKTCVWNAPFITPGFNLTSWQATEGVADTVPMESGAVDNLLSDLNTAGFQLFPSCAHTDSTYQNAAADWAQYCPEVVQTSLSSVSDKALCAVSSNCSSIRCCVAVPLLNRTFEVSLDIDESYYTMRTSVEKMQRRQSLVGYTFGTEETLSINGVFKLVYKVNDLVDGNMFDVSMAAKACFVDGGDCEFSLPILTNALIPKTGRQWDDAYTTKDSLSQWLSERKLTPGAVLPSYRVSELFETFYLKPYLQSTACAATNAPYSGGSNGWKNDCAAVTSLSTLTSDPLNCHLDSNCNKVSCCVDSTFTSRTFEAVMDIDPCTRTLTLEIEDLKAVIPWSEIKWRRSLFWFSTCQTYVIHDLYAENFFLVDLKISMCWELYGDCEFVSTVFQNTFLPKRTCPGNMDFKNAGFSLSTYASSKSLDQNNLQGNDLAYLYDYLGISSYLNTPTCNRSEDKYTPSTNGWTSNCTTDLTSQLPALDSVTNCAIDSSCTSLDCCMEVPKLSARPLNFHLSLDDCDWKISYGMDSFVIKPTVLYDFTFDQWNEFWMRGVFRMKFKVTDLSGLNKFRVSLIISVCFESGSACEVEQTILNNAILPKPQCDLDIGTQGRDFVLNNWKSEKGVTTMEESSIARLEEDLDMFGYLNKAADICNKTAGIFASPATGWTNDCPASLLISLPVISGPLTCNLGSSCSVLTCCVYAEPLSKHVTTVLNLDFCNDKMTVGIDRFSRDIRLSTYQSWGQQQTLDFSGIFQVNFTIEDLPNSNLYLVSYALGVCWEGTSNCEGYAIMTNILLPKTTSTCNWKADFVDPAFSLSTWQTTNSHADSTPLTEQVLQDLMKYLQMSRYKDEDCVMTAPPYTPNNGDGWNITCPDSSNQTALPSTVACHLPDSCTGLDCCVSSSKLGRKFRATLDIDPCTSMVSVGIDKWKFSEISLDTITKLETEMTKSVWLQGVVRMDFTVENLWSANKYLVNLKLSVCLSVSGACEVENITIFENAVLSKKPCNFNSQLPSGFSLSSWKTSHGFSSADRLPVHTAAKVQDLLKLPLYRLSSACSRTLAPYSPTYTGWVELNSGCRIRGLPFNLRQQTYCVVESSCTKIQCCTDDSEFQSTIAWFIDMDSCNHQLEVGIEGLKSKVSLLNYKFGEQDSFSLGGVYQLSYVIHDLSSESHFLMSVNVSICYEPNNCSLSEVVVQDVMFPKPVCDFKSTSFKMTGFELSTWSADHGFTVGTTLPDYGVMQLLKDLGLAMYMKETTCTPSDNLYVNNTDGWQKECPLDIATTALSSGIVCHIPSSCTTVQCCVDATTPLGRSFTTVLDLDPCTHQLALGIENFVLKVSLYDFEFAKEQYFYLNNVVRMKYAVYDLKIDRKYLVDLSIALCFSTAGPCVLDTVVLQHVVLPKRVCNLYAGYSQTNFSLSAWKNENRVTSSDLSSTEIALLQEDLGISEYMMASSCSRQSGNYIPHTYYWSDACGKVSGMTQFTSGDNINCYLASSCTQFTCCMDDLVIQRLVDIQFTLDNCNFNLHVQIEKRAVDISLLDYKWGTLEKMDLFGIYVISFTVENLYREGAYLLSANISQCYEANQDCAINHVLFTNSLLPKSVCNWSSDYKIANFSLLTWKMDRSLGAGDIPDVYLLQLLEETGLAGYVKQPTCDKAAGVYTGATNGWTKACSASVTLPTLTSDISCHLDDTCTGLQCCVASSQLKRSYEVYFSIDHCTSSLSIQIEKVFYNRTLVGFPWGTEQEFRLLGIYRVKYTLDDLPHDRAYLVSMQVMDCYQTSDPQCIAGDTFTVLDNSIIPKALCSWDQSFITTNFSLTDWLSENSLADTTALSNQDHKLSQLLDQLSVSQYLLTTPCTPTSSSAVDGWTQSIDCLKTVTKPSVSGSLCNLKSDCTSSECCTEIDFLKRSLHTYLDIDPCNFVMKVGIEKFSREISLADYQWGKSEQHWLAGVVRMDFTIEDLYGSRQFLVNLDVNFCFESYGDCYKNVTVFKDTLLPKKLCPFTDNPGFSLSAWKDKQGIAAADPLPAWAQVLLLEELDIAQYMDSAQCVRGTGLYGNTVKLGTDTGFNQNAASTPQLCQLSVDLAANALEATTASQVSCYLPTLCTAVDCCVDVPAISTSFNAHVEIDPCKYMLRVGIDKFSFNKSLDQYTFGTDEMFYMAGILRLMYNIRDLPNDKLYVVTVKLSVCTNSSSCEANHTIFENMLLPKQPCSWDEGFVNTNFSVSAWISSNSYTPTLLDYQALELMNEMKAARYLLETPCDLTASTGIYSNPVDGWNKWCPTNVKLNNLTGQPMVCHLDANCEEVDCCVQVDTARRTLRASLKLEPCSQIMTVTLERFTVKVDLMNYAFGTTSQYSLVGMLRMDVNVKDLTSKNEYVVDLDISVCFESNGTCAIVASVLSNSHLPKTTCDWSTGLQGFSLKNWLEMTMKVNGSTSPLPQYLQHLFFEERGIANLMKDTPCNQATDALYAGIKVDGWISLCTALPSLPPLAAGITCNNPTSCSAATCCMDITRLNNLPIEVSLEFHECANYLDISIERIPISIPLHTFDYGTQQKLSLKGVFEVVYTITRNVMERKYYFDLAVSACYESTGCDQTYVIFNQTAFDIKQCTYNDGFLNPVFSLANWMSTRSIPGVENITNVQANELLLELGLDHFLSNPDRCSLDDAVYGAANEYGWNNECTSFPNDTVSNITDTNKVRCHIPSSCDRVTCCVYVQEVHRHAKLELNMDTCNYQMEGAIDNLRNTYALFDYSWAKNEQISLHGVIRWGYHVTHVSSKKKFLVDGTIKLCFEQASCSLDLTLFQDLPLGYQSCVPTDPVPFQGVSFDFWRQTQCTPLTFVPNLCPKITGVSSTSALANCNYLSDCSGLECCIDSAYILGNRSIYFQIKVDCTNIEYQIETKSVSKSLTALTDGVPYTEDIGTGPSFRLTYQKTQHALSVAIGASLTFNGVTSDPSETVTHDILDASTVRFDSASCVGKKRRRRRQAQNPDQLDPTNFSEGLRILMKNGATSEQIEAFKQQCEEADRAEKEKNLQATAVSDEDFTTSVKSGIDALGSGNPMTIQTSGALPGTITVQGGDAITGMIGQVTEIAGRAKQAFIVGQGLSPEGAKLLGKKLACMTIGDLEGLLEMKNIDPFKVIELMGHLKDLAKALYSEFITKLFSDSDSIFKSFDLELKGDFSFPKQNINFFKFNKIFFVGGIITMTFGFGADGYYGMKFVVGAKVMDMKAYAGCEPYGGVSVWGELGIGLLLYGKLRLEGNIMDMGFPTTAEIEFKKFPLDVQLTMYLRLTPIKLTLYALVTLEVDLGFTSFKKVLFKTKLWRYKAPTIMKLLIDNTKKEEDESPPEVKSFGGDTKEGECGVLQEVGRDHTEPEFTVFLEAEDDRSNVILTLDVGTVPGGTNVLSGTELGGFSTTLNDILQPAGVPLFFTVIVANEAGNSVRATCSLPTYDMTIPGGRMTESFRSTSNPRILKGTVTVYDDSVIAESNVAVGFGKDLYGEQIIRWSSSKIEANTIDYNVSPDPLHQKVLTIFSDGKLARLVGKGILSAEYEKISTPGECATLCNSMHVTKCLSFNYDFGTSGHCELLEAIEGHDFKTSLDGLYMHYEKLGVGSNKAFEYNNLQMLHNKLHFFNFQVINVLGYQNILSSHSIITDFTPPLYTESQMNVTSDIMEAIPCEDIVPNDRVDWERIHCVGVDAKFKNHRVVVDGEGSETVYNGHEFKTDLRYTRANRYVSANWDGIYDHETGLLGYSVTVGTALCEEKLKEHHDPHAHLFDPSQWTNSVMMTPLVPPQLPDGKYYVTVRAINRIDYGGPLALTICHSTPYIIDNSPPIIYEIYNIKYDEDKFNLSLTHNSTDPDSGLNRNDFCLGRTTRDCDELMWTPIDFNPNITLLHQITNGVPVWIKLKAVNNVDLRTIGISDSPIIVDQSPPVAGVVYDGDHSGEDLVYMKDNNKICSNWQHFYDPESGITMYMLSVGSEKNITDVANLTQFSYRESSACIDLPPERYLQHNQMYYSTVWAYNGGNKQLNVSVTSDGVLVDLTEPESGDVIDGKDATFTDLEFTTNQAKVELQWRNFEDPESLIKQYEVLVESAKNMSENFEVIRNWTLFSNATTSVTWLNFHHLHRDRIRTTLKTTNGALRWIQNSTDSFIVDLTPPLLQYIRDGLAANDRDYQSDLDQLSVSFGYVDKESGVNHYKLQVYELYQGTRTQKYPAVKNDWKEISDKTATSHTWTGLTLREGARYSMRVGAINNAGYLASFETNGVVIDTSPPIVFWLRVGVIGGAPEEKVEGYVWQADTKGIMVSWLSDDPQSGIAGYQVAVGTTAGGTDVLSWKPVGAESSQYITGIALELTNTTTKTPVYYVSMKAENGAGILSTQAVTSTPIIVVPEDKAGIVVDGAENVDNVIKSSAAVDITTDVDYQLDSSTVSVQFSGFESALHGVMHFEMAVGTNPDGGEEVLAYTDFNIVHIEETDIAGNGLTSSGYAQANLPLKPNTTYYTTLRGVTNDGNVLQTSSDGFTIDQSAPIIAIDRLTKHSSAESDVGAGSMVYESTEDSLSAMWHYNETESEIVRGWYAVGTYPYADDIAALKEVPITTSLSSFLANNEVRPDTTGKPNIVSVWAENSVGLVSKAMTGAVIIDQTIPQAGTVTCPDYIQTTVPVECSWTGFVDTESPIKEYRIMMGNAKGDDSIYSGGSVPGHIQKFSIQGAGSKMSHGAEYYVTVTAVNTVDMTVNAFSNKIGVDTTPPKTGVVVDLNSVYRIDAKSVDETVRMNAVICKTVAECKALDAICTESLTSLSVTWMPFTDPESQVVEYQIAVGTSPGGGQVKAFYTIPAGSQQHTVSGLNLNGYRKLYVSVKGVNGAGLTSVATSDGVYISYLSQGKDPLSFVGVMDMVDGETMDVDFQTDPSTIRASWDVSGDPCPPTKYEWAIRRLDGYEISSFFSTNMRTYGLIDGLEMKNGETYVNYIRVTNSIGYVYTLRSNGVTIQETPLLPGKVYDGDIDGFDLNFLPSVTKVYANWNGFGLPADAIKQIDVNSGNPGLQTDESLISAQDKNQQVAYYMVALGTDRRFNKTRDNVVPYTFVGENTTVVFTDLELTPGVALYYFSVYAFSKSFSKTLVTSNGFYVGFMGGVTPGVITRPGQCVSNNTVLEVQWEGYTSKLDILMYYVAISNHTEANGTSCKDYIDGGKLPDDERKLLFSAMDVTNQGQNTYSKFTNLTLEQGKTYYVWVMGTDKSGACGMTYSEFLVDITEPTMGVIRAGPWYNMSLSYTTDNSSITAYWANFTDDESGISTYEVSLWKYDTCETNSGTTLVNDWLTLSSNASEYQFVKQSLWKQTPYFVKLRVTNCAGLFVTLETTPVLFDETLPLPGQVKDGLDFTSDLLWFNDTTKIEGIQCCYTFDL</sequence>
<dbReference type="SUPFAM" id="SSF49265">
    <property type="entry name" value="Fibronectin type III"/>
    <property type="match status" value="1"/>
</dbReference>
<feature type="region of interest" description="Disordered" evidence="1">
    <location>
        <begin position="3990"/>
        <end position="4012"/>
    </location>
</feature>
<proteinExistence type="predicted"/>
<accession>K1PY19</accession>
<organism evidence="3">
    <name type="scientific">Magallana gigas</name>
    <name type="common">Pacific oyster</name>
    <name type="synonym">Crassostrea gigas</name>
    <dbReference type="NCBI Taxonomy" id="29159"/>
    <lineage>
        <taxon>Eukaryota</taxon>
        <taxon>Metazoa</taxon>
        <taxon>Spiralia</taxon>
        <taxon>Lophotrochozoa</taxon>
        <taxon>Mollusca</taxon>
        <taxon>Bivalvia</taxon>
        <taxon>Autobranchia</taxon>
        <taxon>Pteriomorphia</taxon>
        <taxon>Ostreida</taxon>
        <taxon>Ostreoidea</taxon>
        <taxon>Ostreidae</taxon>
        <taxon>Magallana</taxon>
    </lineage>
</organism>
<dbReference type="PANTHER" id="PTHR16897">
    <property type="entry name" value="OS10G0105400 PROTEIN"/>
    <property type="match status" value="1"/>
</dbReference>
<evidence type="ECO:0000259" key="2">
    <source>
        <dbReference type="PROSITE" id="PS50853"/>
    </source>
</evidence>
<dbReference type="InterPro" id="IPR013783">
    <property type="entry name" value="Ig-like_fold"/>
</dbReference>
<feature type="domain" description="Fibronectin type-III" evidence="2">
    <location>
        <begin position="5793"/>
        <end position="5893"/>
    </location>
</feature>
<dbReference type="InterPro" id="IPR036116">
    <property type="entry name" value="FN3_sf"/>
</dbReference>
<feature type="compositionally biased region" description="Polar residues" evidence="1">
    <location>
        <begin position="4000"/>
        <end position="4012"/>
    </location>
</feature>
<dbReference type="CDD" id="cd00063">
    <property type="entry name" value="FN3"/>
    <property type="match status" value="1"/>
</dbReference>
<name>K1PY19_MAGGI</name>